<proteinExistence type="predicted"/>
<keyword evidence="3" id="KW-1185">Reference proteome</keyword>
<gene>
    <name evidence="2" type="ORF">G0028_14195</name>
</gene>
<reference evidence="2 3" key="1">
    <citation type="submission" date="2020-02" db="EMBL/GenBank/DDBJ databases">
        <title>Tigecycline-resistant Acinetobacter species from pigs and migratory birds.</title>
        <authorList>
            <person name="Chen C."/>
            <person name="Sun J."/>
            <person name="Liao X.-P."/>
            <person name="Liu Y.-H."/>
        </authorList>
    </citation>
    <scope>NUCLEOTIDE SEQUENCE [LARGE SCALE GENOMIC DNA]</scope>
    <source>
        <strain evidence="2 3">YH12207_T</strain>
    </source>
</reference>
<dbReference type="EMBL" id="CP048659">
    <property type="protein sequence ID" value="QOW46950.1"/>
    <property type="molecule type" value="Genomic_DNA"/>
</dbReference>
<sequence>MDGFEFLAWVAAGAIIFGVTAAILIFRMACRNHKKAIEEFEEFKKRRNLG</sequence>
<dbReference type="RefSeq" id="WP_180047274.1">
    <property type="nucleotide sequence ID" value="NZ_CP048659.1"/>
</dbReference>
<name>A0A7S6VY45_9GAMM</name>
<protein>
    <submittedName>
        <fullName evidence="2">Uncharacterized protein</fullName>
    </submittedName>
</protein>
<keyword evidence="1" id="KW-0472">Membrane</keyword>
<organism evidence="2 3">
    <name type="scientific">Acinetobacter piscicola</name>
    <dbReference type="NCBI Taxonomy" id="2006115"/>
    <lineage>
        <taxon>Bacteria</taxon>
        <taxon>Pseudomonadati</taxon>
        <taxon>Pseudomonadota</taxon>
        <taxon>Gammaproteobacteria</taxon>
        <taxon>Moraxellales</taxon>
        <taxon>Moraxellaceae</taxon>
        <taxon>Acinetobacter</taxon>
    </lineage>
</organism>
<keyword evidence="1" id="KW-1133">Transmembrane helix</keyword>
<dbReference type="Proteomes" id="UP000593966">
    <property type="component" value="Chromosome"/>
</dbReference>
<keyword evidence="1" id="KW-0812">Transmembrane</keyword>
<evidence type="ECO:0000313" key="2">
    <source>
        <dbReference type="EMBL" id="QOW46950.1"/>
    </source>
</evidence>
<evidence type="ECO:0000256" key="1">
    <source>
        <dbReference type="SAM" id="Phobius"/>
    </source>
</evidence>
<dbReference type="AlphaFoldDB" id="A0A7S6VY45"/>
<accession>A0A7S6VY45</accession>
<feature type="transmembrane region" description="Helical" evidence="1">
    <location>
        <begin position="6"/>
        <end position="26"/>
    </location>
</feature>
<evidence type="ECO:0000313" key="3">
    <source>
        <dbReference type="Proteomes" id="UP000593966"/>
    </source>
</evidence>